<feature type="region of interest" description="Disordered" evidence="1">
    <location>
        <begin position="25"/>
        <end position="105"/>
    </location>
</feature>
<comment type="caution">
    <text evidence="2">The sequence shown here is derived from an EMBL/GenBank/DDBJ whole genome shotgun (WGS) entry which is preliminary data.</text>
</comment>
<evidence type="ECO:0000313" key="3">
    <source>
        <dbReference type="Proteomes" id="UP000823388"/>
    </source>
</evidence>
<dbReference type="EMBL" id="CM029038">
    <property type="protein sequence ID" value="KAG2649126.1"/>
    <property type="molecule type" value="Genomic_DNA"/>
</dbReference>
<organism evidence="2 3">
    <name type="scientific">Panicum virgatum</name>
    <name type="common">Blackwell switchgrass</name>
    <dbReference type="NCBI Taxonomy" id="38727"/>
    <lineage>
        <taxon>Eukaryota</taxon>
        <taxon>Viridiplantae</taxon>
        <taxon>Streptophyta</taxon>
        <taxon>Embryophyta</taxon>
        <taxon>Tracheophyta</taxon>
        <taxon>Spermatophyta</taxon>
        <taxon>Magnoliopsida</taxon>
        <taxon>Liliopsida</taxon>
        <taxon>Poales</taxon>
        <taxon>Poaceae</taxon>
        <taxon>PACMAD clade</taxon>
        <taxon>Panicoideae</taxon>
        <taxon>Panicodae</taxon>
        <taxon>Paniceae</taxon>
        <taxon>Panicinae</taxon>
        <taxon>Panicum</taxon>
        <taxon>Panicum sect. Hiantes</taxon>
    </lineage>
</organism>
<accession>A0A8T0WTU1</accession>
<dbReference type="Proteomes" id="UP000823388">
    <property type="component" value="Chromosome 1N"/>
</dbReference>
<gene>
    <name evidence="2" type="ORF">PVAP13_1NG091344</name>
</gene>
<name>A0A8T0WTU1_PANVG</name>
<sequence>MTVNLRTDPQNPPFLSCSLACQLITSPQNPPSPTTQSSPLPSGRQIHRHSNPHHRPVAGRRHTPRRFPWIRPAISVQERQRGTQPARSDPIRQVKGKKREAKSSRVTAAAAASILTCGREGRKEAKTGTQAELESLFLAGGGRYYYPVSPTRADLRL</sequence>
<dbReference type="AlphaFoldDB" id="A0A8T0WTU1"/>
<evidence type="ECO:0000256" key="1">
    <source>
        <dbReference type="SAM" id="MobiDB-lite"/>
    </source>
</evidence>
<reference evidence="2" key="1">
    <citation type="submission" date="2020-05" db="EMBL/GenBank/DDBJ databases">
        <title>WGS assembly of Panicum virgatum.</title>
        <authorList>
            <person name="Lovell J.T."/>
            <person name="Jenkins J."/>
            <person name="Shu S."/>
            <person name="Juenger T.E."/>
            <person name="Schmutz J."/>
        </authorList>
    </citation>
    <scope>NUCLEOTIDE SEQUENCE</scope>
    <source>
        <strain evidence="2">AP13</strain>
    </source>
</reference>
<proteinExistence type="predicted"/>
<keyword evidence="3" id="KW-1185">Reference proteome</keyword>
<protein>
    <submittedName>
        <fullName evidence="2">Uncharacterized protein</fullName>
    </submittedName>
</protein>
<feature type="compositionally biased region" description="Basic residues" evidence="1">
    <location>
        <begin position="45"/>
        <end position="65"/>
    </location>
</feature>
<evidence type="ECO:0000313" key="2">
    <source>
        <dbReference type="EMBL" id="KAG2649126.1"/>
    </source>
</evidence>